<dbReference type="InterPro" id="IPR004827">
    <property type="entry name" value="bZIP"/>
</dbReference>
<evidence type="ECO:0000313" key="9">
    <source>
        <dbReference type="Proteomes" id="UP000605970"/>
    </source>
</evidence>
<evidence type="ECO:0000256" key="5">
    <source>
        <dbReference type="SAM" id="MobiDB-lite"/>
    </source>
</evidence>
<keyword evidence="9" id="KW-1185">Reference proteome</keyword>
<evidence type="ECO:0000256" key="6">
    <source>
        <dbReference type="SAM" id="Phobius"/>
    </source>
</evidence>
<evidence type="ECO:0000256" key="2">
    <source>
        <dbReference type="ARBA" id="ARBA00023125"/>
    </source>
</evidence>
<evidence type="ECO:0000259" key="7">
    <source>
        <dbReference type="PROSITE" id="PS50217"/>
    </source>
</evidence>
<dbReference type="PANTHER" id="PTHR23351:SF24">
    <property type="entry name" value="ACTIVATING TRANSCRIPTION FACTOR 3-RELATED"/>
    <property type="match status" value="1"/>
</dbReference>
<keyword evidence="3" id="KW-0804">Transcription</keyword>
<dbReference type="PROSITE" id="PS50217">
    <property type="entry name" value="BZIP"/>
    <property type="match status" value="1"/>
</dbReference>
<dbReference type="GO" id="GO:0000981">
    <property type="term" value="F:DNA-binding transcription factor activity, RNA polymerase II-specific"/>
    <property type="evidence" value="ECO:0007669"/>
    <property type="project" value="TreeGrafter"/>
</dbReference>
<feature type="transmembrane region" description="Helical" evidence="6">
    <location>
        <begin position="817"/>
        <end position="835"/>
    </location>
</feature>
<dbReference type="Proteomes" id="UP000605970">
    <property type="component" value="Unassembled WGS sequence"/>
</dbReference>
<dbReference type="GO" id="GO:0000978">
    <property type="term" value="F:RNA polymerase II cis-regulatory region sequence-specific DNA binding"/>
    <property type="evidence" value="ECO:0007669"/>
    <property type="project" value="TreeGrafter"/>
</dbReference>
<accession>A0A8S9ZNA4</accession>
<evidence type="ECO:0000256" key="1">
    <source>
        <dbReference type="ARBA" id="ARBA00023015"/>
    </source>
</evidence>
<name>A0A8S9ZNA4_9BILA</name>
<dbReference type="InterPro" id="IPR046347">
    <property type="entry name" value="bZIP_sf"/>
</dbReference>
<evidence type="ECO:0000256" key="3">
    <source>
        <dbReference type="ARBA" id="ARBA00023163"/>
    </source>
</evidence>
<feature type="compositionally biased region" description="Polar residues" evidence="5">
    <location>
        <begin position="553"/>
        <end position="564"/>
    </location>
</feature>
<dbReference type="AlphaFoldDB" id="A0A8S9ZNA4"/>
<proteinExistence type="predicted"/>
<sequence>MEIGQQQQQEKVKGNQLFVELTPPMDPSSSSFNDKNVEGQFCNKNLRHLNSICSSPAPPNSSQRLRPSTLPGLSAGLVAISANYGGGIFDQNNDQIQNSQIIENIQQQQNSYSVSSLSEQFTPLVAAAAYAFRHPQSNQFNSINPTLYSPYEGSQPSDPNTPTQQFAGNNNSTIMLSSLNQQLHNQNLINASSEVGTCNSALPIPPPAYAAVSSMAAAAAATTPFDASIFWNWPPLFSCSNGTELVNTFLLFQLLRLNTFLSNRSFIGYGTEHQNNLLFNPSSAASAAQHLLSPSVDFCTTQQHQQIDSGPSSILLDNNQQPHLWLAEHFAEATISSGTPSTCGINKLTTNSEKRQNTSTTVSSVFVPPLSIVGKSPTTAVSAMPRGQPRKGGRRPREQTGDCQLSGEDKDRLAKRRVRNKEAAARCRQRRQLLIQTLEERVTLLQTTNAEKDRKIKELQNEQNLLLNLSSMMTKGFQLSLQILWLYINKMAILQEEEGFFNFKRGGFGENILIGGGIGILIPQLENNKIRLQHQYASLPLCQHSSSSSSSVIADTTESTGISPTSPPSNMFYGQGRMDCDSRGCSVLVNGSDPVISESALIETPTSHCSPSFGHIKRSKFDPPPLLVKVEENVDDCSNNGKQLYQFETPNQTNFENNNSNIVRPDSLNFKKLRNVQEEDENLRVLRKAGYIVTTPSRGLIINGSYQNVSGSFLNTLAGNDCCADTPDVVSQLTESISQSYGVLGAQQLGITPCQNGPSVLIQTSSSADSVCEHPPSGGELSILLGKKLLFFMFLFLYIQNLHILRLFFIINKGIAFINYIFSTFIIISPIFYSLNLNLYRLKNIFLIFANPRLSYVAPNFSFNLLTLYQRQYVLEYAKVFSQLPCVTRDKQFKGAPLHWPNY</sequence>
<keyword evidence="4" id="KW-0175">Coiled coil</keyword>
<dbReference type="PROSITE" id="PS00036">
    <property type="entry name" value="BZIP_BASIC"/>
    <property type="match status" value="1"/>
</dbReference>
<evidence type="ECO:0000256" key="4">
    <source>
        <dbReference type="SAM" id="Coils"/>
    </source>
</evidence>
<gene>
    <name evidence="8" type="ORF">Mgra_00005907</name>
</gene>
<protein>
    <recommendedName>
        <fullName evidence="7">BZIP domain-containing protein</fullName>
    </recommendedName>
</protein>
<reference evidence="8" key="1">
    <citation type="journal article" date="2020" name="Ecol. Evol.">
        <title>Genome structure and content of the rice root-knot nematode (Meloidogyne graminicola).</title>
        <authorList>
            <person name="Phan N.T."/>
            <person name="Danchin E.G.J."/>
            <person name="Klopp C."/>
            <person name="Perfus-Barbeoch L."/>
            <person name="Kozlowski D.K."/>
            <person name="Koutsovoulos G.D."/>
            <person name="Lopez-Roques C."/>
            <person name="Bouchez O."/>
            <person name="Zahm M."/>
            <person name="Besnard G."/>
            <person name="Bellafiore S."/>
        </authorList>
    </citation>
    <scope>NUCLEOTIDE SEQUENCE</scope>
    <source>
        <strain evidence="8">VN-18</strain>
    </source>
</reference>
<dbReference type="CDD" id="cd14699">
    <property type="entry name" value="bZIP_Fos_like"/>
    <property type="match status" value="1"/>
</dbReference>
<keyword evidence="2" id="KW-0238">DNA-binding</keyword>
<evidence type="ECO:0000313" key="8">
    <source>
        <dbReference type="EMBL" id="KAF7634658.1"/>
    </source>
</evidence>
<dbReference type="Gene3D" id="1.20.5.170">
    <property type="match status" value="1"/>
</dbReference>
<keyword evidence="6" id="KW-0472">Membrane</keyword>
<dbReference type="SMART" id="SM00338">
    <property type="entry name" value="BRLZ"/>
    <property type="match status" value="1"/>
</dbReference>
<dbReference type="InterPro" id="IPR000837">
    <property type="entry name" value="AP-1"/>
</dbReference>
<keyword evidence="6" id="KW-1133">Transmembrane helix</keyword>
<dbReference type="OrthoDB" id="5908198at2759"/>
<dbReference type="EMBL" id="JABEBT010000053">
    <property type="protein sequence ID" value="KAF7634658.1"/>
    <property type="molecule type" value="Genomic_DNA"/>
</dbReference>
<dbReference type="GO" id="GO:0005634">
    <property type="term" value="C:nucleus"/>
    <property type="evidence" value="ECO:0007669"/>
    <property type="project" value="TreeGrafter"/>
</dbReference>
<organism evidence="8 9">
    <name type="scientific">Meloidogyne graminicola</name>
    <dbReference type="NCBI Taxonomy" id="189291"/>
    <lineage>
        <taxon>Eukaryota</taxon>
        <taxon>Metazoa</taxon>
        <taxon>Ecdysozoa</taxon>
        <taxon>Nematoda</taxon>
        <taxon>Chromadorea</taxon>
        <taxon>Rhabditida</taxon>
        <taxon>Tylenchina</taxon>
        <taxon>Tylenchomorpha</taxon>
        <taxon>Tylenchoidea</taxon>
        <taxon>Meloidogynidae</taxon>
        <taxon>Meloidogyninae</taxon>
        <taxon>Meloidogyne</taxon>
    </lineage>
</organism>
<feature type="domain" description="BZIP" evidence="7">
    <location>
        <begin position="410"/>
        <end position="473"/>
    </location>
</feature>
<feature type="region of interest" description="Disordered" evidence="5">
    <location>
        <begin position="375"/>
        <end position="409"/>
    </location>
</feature>
<dbReference type="SUPFAM" id="SSF57959">
    <property type="entry name" value="Leucine zipper domain"/>
    <property type="match status" value="1"/>
</dbReference>
<keyword evidence="6" id="KW-0812">Transmembrane</keyword>
<feature type="transmembrane region" description="Helical" evidence="6">
    <location>
        <begin position="789"/>
        <end position="811"/>
    </location>
</feature>
<feature type="region of interest" description="Disordered" evidence="5">
    <location>
        <begin position="553"/>
        <end position="572"/>
    </location>
</feature>
<dbReference type="Pfam" id="PF00170">
    <property type="entry name" value="bZIP_1"/>
    <property type="match status" value="1"/>
</dbReference>
<feature type="coiled-coil region" evidence="4">
    <location>
        <begin position="435"/>
        <end position="469"/>
    </location>
</feature>
<dbReference type="PANTHER" id="PTHR23351">
    <property type="entry name" value="FOS TRANSCRIPTION FACTOR-RELATED"/>
    <property type="match status" value="1"/>
</dbReference>
<comment type="caution">
    <text evidence="8">The sequence shown here is derived from an EMBL/GenBank/DDBJ whole genome shotgun (WGS) entry which is preliminary data.</text>
</comment>
<keyword evidence="1" id="KW-0805">Transcription regulation</keyword>